<dbReference type="Proteomes" id="UP001610411">
    <property type="component" value="Unassembled WGS sequence"/>
</dbReference>
<evidence type="ECO:0000313" key="6">
    <source>
        <dbReference type="EMBL" id="KAL2790262.1"/>
    </source>
</evidence>
<keyword evidence="3 5" id="KW-1133">Transmembrane helix</keyword>
<feature type="transmembrane region" description="Helical" evidence="5">
    <location>
        <begin position="223"/>
        <end position="244"/>
    </location>
</feature>
<organism evidence="6 7">
    <name type="scientific">Daubentonia madagascariensis</name>
    <name type="common">Aye-aye</name>
    <name type="synonym">Sciurus madagascariensis</name>
    <dbReference type="NCBI Taxonomy" id="31869"/>
    <lineage>
        <taxon>Eukaryota</taxon>
        <taxon>Metazoa</taxon>
        <taxon>Chordata</taxon>
        <taxon>Craniata</taxon>
        <taxon>Vertebrata</taxon>
        <taxon>Euteleostomi</taxon>
        <taxon>Mammalia</taxon>
        <taxon>Eutheria</taxon>
        <taxon>Euarchontoglires</taxon>
        <taxon>Primates</taxon>
        <taxon>Strepsirrhini</taxon>
        <taxon>Chiromyiformes</taxon>
        <taxon>Daubentoniidae</taxon>
        <taxon>Daubentonia</taxon>
    </lineage>
</organism>
<keyword evidence="2 5" id="KW-0812">Transmembrane</keyword>
<dbReference type="InterPro" id="IPR003689">
    <property type="entry name" value="ZIP"/>
</dbReference>
<dbReference type="GO" id="GO:0005385">
    <property type="term" value="F:zinc ion transmembrane transporter activity"/>
    <property type="evidence" value="ECO:0007669"/>
    <property type="project" value="UniProtKB-ARBA"/>
</dbReference>
<feature type="transmembrane region" description="Helical" evidence="5">
    <location>
        <begin position="191"/>
        <end position="211"/>
    </location>
</feature>
<proteinExistence type="predicted"/>
<name>A0ABD2EYN5_DAUMA</name>
<dbReference type="PANTHER" id="PTHR11040">
    <property type="entry name" value="ZINC/IRON TRANSPORTER"/>
    <property type="match status" value="1"/>
</dbReference>
<dbReference type="PANTHER" id="PTHR11040:SF120">
    <property type="entry name" value="ZINC TRANSPORTER ZIP2"/>
    <property type="match status" value="1"/>
</dbReference>
<keyword evidence="7" id="KW-1185">Reference proteome</keyword>
<feature type="transmembrane region" description="Helical" evidence="5">
    <location>
        <begin position="289"/>
        <end position="308"/>
    </location>
</feature>
<accession>A0ABD2EYN5</accession>
<reference evidence="6 7" key="1">
    <citation type="journal article" date="2024" name="G3 (Bethesda)">
        <title>A hybrid genome assembly of the endangered aye-aye (Daubentonia madagascariensis).</title>
        <authorList>
            <person name="Versoza C.J."/>
            <person name="Pfeifer S.P."/>
        </authorList>
    </citation>
    <scope>NUCLEOTIDE SEQUENCE [LARGE SCALE GENOMIC DNA]</scope>
    <source>
        <strain evidence="6">6821</strain>
    </source>
</reference>
<sequence length="309" mass="32663">MEPLLGVKIGCLFALLALTLGCGLVPICFKWFRIDAATGRHHWVLSLLGCTSAGVFLGAGFMHMTAEALEEIESEFQKFLVQNRTESERNSSDGADSAHMEYPYGELIISLGFFFVFFLESLALQCCPGAAGGSTVQEEEWGGARVFGLHSHGPLPSPSRSPLRALTLLLSLSFHSVFEGLAVGLQPTVAATLQLCLAVLAHKVLVVFGVGLRLVQIGTGSRWAMFSILSLALMSPVGLAFGLVVVGGDSEGGRGLAQAVLEGVAAGTFLYVTFLEILPRELAGPAAPLAKWGCVAAGFAFMAFIALWA</sequence>
<feature type="transmembrane region" description="Helical" evidence="5">
    <location>
        <begin position="256"/>
        <end position="277"/>
    </location>
</feature>
<evidence type="ECO:0000256" key="3">
    <source>
        <dbReference type="ARBA" id="ARBA00022989"/>
    </source>
</evidence>
<evidence type="ECO:0000313" key="7">
    <source>
        <dbReference type="Proteomes" id="UP001610411"/>
    </source>
</evidence>
<evidence type="ECO:0000256" key="2">
    <source>
        <dbReference type="ARBA" id="ARBA00022692"/>
    </source>
</evidence>
<evidence type="ECO:0000256" key="5">
    <source>
        <dbReference type="SAM" id="Phobius"/>
    </source>
</evidence>
<protein>
    <submittedName>
        <fullName evidence="6">Zinc transporter ZIP2 isoform a</fullName>
    </submittedName>
</protein>
<gene>
    <name evidence="6" type="ORF">WCI35_005339</name>
</gene>
<dbReference type="GO" id="GO:0016020">
    <property type="term" value="C:membrane"/>
    <property type="evidence" value="ECO:0007669"/>
    <property type="project" value="UniProtKB-SubCell"/>
</dbReference>
<comment type="caution">
    <text evidence="6">The sequence shown here is derived from an EMBL/GenBank/DDBJ whole genome shotgun (WGS) entry which is preliminary data.</text>
</comment>
<dbReference type="Pfam" id="PF02535">
    <property type="entry name" value="Zip"/>
    <property type="match status" value="1"/>
</dbReference>
<keyword evidence="4 5" id="KW-0472">Membrane</keyword>
<feature type="transmembrane region" description="Helical" evidence="5">
    <location>
        <begin position="44"/>
        <end position="64"/>
    </location>
</feature>
<evidence type="ECO:0000256" key="4">
    <source>
        <dbReference type="ARBA" id="ARBA00023136"/>
    </source>
</evidence>
<feature type="transmembrane region" description="Helical" evidence="5">
    <location>
        <begin position="12"/>
        <end position="32"/>
    </location>
</feature>
<dbReference type="EMBL" id="JBFSEQ010000002">
    <property type="protein sequence ID" value="KAL2790262.1"/>
    <property type="molecule type" value="Genomic_DNA"/>
</dbReference>
<dbReference type="AlphaFoldDB" id="A0ABD2EYN5"/>
<feature type="transmembrane region" description="Helical" evidence="5">
    <location>
        <begin position="165"/>
        <end position="185"/>
    </location>
</feature>
<comment type="subcellular location">
    <subcellularLocation>
        <location evidence="1">Membrane</location>
        <topology evidence="1">Multi-pass membrane protein</topology>
    </subcellularLocation>
</comment>
<evidence type="ECO:0000256" key="1">
    <source>
        <dbReference type="ARBA" id="ARBA00004141"/>
    </source>
</evidence>
<feature type="transmembrane region" description="Helical" evidence="5">
    <location>
        <begin position="107"/>
        <end position="124"/>
    </location>
</feature>